<keyword evidence="2" id="KW-0732">Signal</keyword>
<organism evidence="3 4">
    <name type="scientific">Pseudomonas plecoglossicida</name>
    <dbReference type="NCBI Taxonomy" id="70775"/>
    <lineage>
        <taxon>Bacteria</taxon>
        <taxon>Pseudomonadati</taxon>
        <taxon>Pseudomonadota</taxon>
        <taxon>Gammaproteobacteria</taxon>
        <taxon>Pseudomonadales</taxon>
        <taxon>Pseudomonadaceae</taxon>
        <taxon>Pseudomonas</taxon>
    </lineage>
</organism>
<evidence type="ECO:0000313" key="4">
    <source>
        <dbReference type="Proteomes" id="UP000256503"/>
    </source>
</evidence>
<feature type="chain" id="PRO_5041994074" description="Glycoprotein gp2" evidence="2">
    <location>
        <begin position="25"/>
        <end position="463"/>
    </location>
</feature>
<feature type="region of interest" description="Disordered" evidence="1">
    <location>
        <begin position="434"/>
        <end position="463"/>
    </location>
</feature>
<dbReference type="EMBL" id="CP031146">
    <property type="protein sequence ID" value="AXM94613.1"/>
    <property type="molecule type" value="Genomic_DNA"/>
</dbReference>
<dbReference type="Proteomes" id="UP000256503">
    <property type="component" value="Chromosome"/>
</dbReference>
<reference evidence="3 4" key="1">
    <citation type="submission" date="2018-07" db="EMBL/GenBank/DDBJ databases">
        <title>Complete genome sequence of a Pseudomonas plecoglossicida strain pathogenic to the marine fish, Larimichthys crocea.</title>
        <authorList>
            <person name="Tao Z."/>
        </authorList>
    </citation>
    <scope>NUCLEOTIDE SEQUENCE [LARGE SCALE GENOMIC DNA]</scope>
    <source>
        <strain evidence="3 4">XSDHY-P</strain>
    </source>
</reference>
<gene>
    <name evidence="3" type="ORF">DVB73_01600</name>
</gene>
<dbReference type="GeneID" id="49612102"/>
<evidence type="ECO:0008006" key="5">
    <source>
        <dbReference type="Google" id="ProtNLM"/>
    </source>
</evidence>
<dbReference type="AlphaFoldDB" id="A0AAD0QS82"/>
<protein>
    <recommendedName>
        <fullName evidence="5">Glycoprotein gp2</fullName>
    </recommendedName>
</protein>
<sequence length="463" mass="48136">MHNRLTLLASSILLASLSGGTARAGLYAVDPGVPGERPYPLDSGNKTGYAAWYQDTHGRALDLCLSKAVSSRTAPTPGAPAYMCVLNPAPGEFDDTQAIVFPTNYPDETFWYAADGAITDAASGIDLTYGAAIEAAFNGEVADGHQLSFARIRIRVDVPTAGVYTVTHPYGVDVFNVTPEEFADTGGTRAINMTRDIGIGPAGDYSGALKGDIGPFLRSLNGPYTETNPETGQQETFIGDPNLQEPVTGSPFNTNYLRIQGPNGIDTRSDTFSVSGKLSAVDLPAPALVQRATYSRGSTSAGVIAHQDVFAMAPPPPGTANFLDSAGTAVTMTEANSTGSWYGQSAVDPSLPSTLQVTVDNHLAIPTLHAPTTVPVQLTDQVTIRRAEYSRSSGRLTIEASTSDRIAPPTLTAYAGRSGALIGELAGGADKALSPNAGTVPPASVRVTSANGGSDTEEVVIVQ</sequence>
<feature type="signal peptide" evidence="2">
    <location>
        <begin position="1"/>
        <end position="24"/>
    </location>
</feature>
<evidence type="ECO:0000256" key="2">
    <source>
        <dbReference type="SAM" id="SignalP"/>
    </source>
</evidence>
<accession>A0AAD0QS82</accession>
<proteinExistence type="predicted"/>
<dbReference type="RefSeq" id="WP_028624856.1">
    <property type="nucleotide sequence ID" value="NZ_BSOM01000002.1"/>
</dbReference>
<evidence type="ECO:0000313" key="3">
    <source>
        <dbReference type="EMBL" id="AXM94613.1"/>
    </source>
</evidence>
<name>A0AAD0QS82_PSEDL</name>
<evidence type="ECO:0000256" key="1">
    <source>
        <dbReference type="SAM" id="MobiDB-lite"/>
    </source>
</evidence>